<protein>
    <submittedName>
        <fullName evidence="1">Uncharacterized protein</fullName>
    </submittedName>
</protein>
<gene>
    <name evidence="1" type="ORF">C5167_004735</name>
</gene>
<dbReference type="Gene3D" id="2.130.10.10">
    <property type="entry name" value="YVTN repeat-like/Quinoprotein amine dehydrogenase"/>
    <property type="match status" value="1"/>
</dbReference>
<dbReference type="InterPro" id="IPR040382">
    <property type="entry name" value="NOL10/Enp2"/>
</dbReference>
<dbReference type="GO" id="GO:0000462">
    <property type="term" value="P:maturation of SSU-rRNA from tricistronic rRNA transcript (SSU-rRNA, 5.8S rRNA, LSU-rRNA)"/>
    <property type="evidence" value="ECO:0007669"/>
    <property type="project" value="TreeGrafter"/>
</dbReference>
<accession>A0A4Y7JCG5</accession>
<dbReference type="EMBL" id="CM010718">
    <property type="protein sequence ID" value="RZC57429.1"/>
    <property type="molecule type" value="Genomic_DNA"/>
</dbReference>
<dbReference type="STRING" id="3469.A0A4Y7JCG5"/>
<evidence type="ECO:0000313" key="1">
    <source>
        <dbReference type="EMBL" id="RZC57429.1"/>
    </source>
</evidence>
<dbReference type="Gramene" id="RZC57429">
    <property type="protein sequence ID" value="RZC57429"/>
    <property type="gene ID" value="C5167_004735"/>
</dbReference>
<dbReference type="AlphaFoldDB" id="A0A4Y7JCG5"/>
<dbReference type="InterPro" id="IPR015943">
    <property type="entry name" value="WD40/YVTN_repeat-like_dom_sf"/>
</dbReference>
<dbReference type="PANTHER" id="PTHR14927">
    <property type="entry name" value="NUCLEOLAR PROTEIN 10"/>
    <property type="match status" value="1"/>
</dbReference>
<dbReference type="GO" id="GO:0032040">
    <property type="term" value="C:small-subunit processome"/>
    <property type="evidence" value="ECO:0007669"/>
    <property type="project" value="TreeGrafter"/>
</dbReference>
<dbReference type="InterPro" id="IPR036322">
    <property type="entry name" value="WD40_repeat_dom_sf"/>
</dbReference>
<dbReference type="PANTHER" id="PTHR14927:SF0">
    <property type="entry name" value="NUCLEOLAR PROTEIN 10"/>
    <property type="match status" value="1"/>
</dbReference>
<keyword evidence="2" id="KW-1185">Reference proteome</keyword>
<sequence length="166" mass="18148">MANQGGNLKSTSINGCITYYIAGQRSDELCDYLSRMLRLQNKSSVCRINSAEHAGDTNQEVTAPQFLDKMAVGTSDGKVHQMAVGTSDGKVLVYDLGSSHPTRVEDHMRVILWYAPMTLNSEGTKLITTDSHIVRIWDPERGDNITSIEPTGGTINDALIFDKSGL</sequence>
<name>A0A4Y7JCG5_PAPSO</name>
<dbReference type="Proteomes" id="UP000316621">
    <property type="component" value="Chromosome 4"/>
</dbReference>
<reference evidence="1 2" key="1">
    <citation type="journal article" date="2018" name="Science">
        <title>The opium poppy genome and morphinan production.</title>
        <authorList>
            <person name="Guo L."/>
            <person name="Winzer T."/>
            <person name="Yang X."/>
            <person name="Li Y."/>
            <person name="Ning Z."/>
            <person name="He Z."/>
            <person name="Teodor R."/>
            <person name="Lu Y."/>
            <person name="Bowser T.A."/>
            <person name="Graham I.A."/>
            <person name="Ye K."/>
        </authorList>
    </citation>
    <scope>NUCLEOTIDE SEQUENCE [LARGE SCALE GENOMIC DNA]</scope>
    <source>
        <strain evidence="2">cv. HN1</strain>
        <tissue evidence="1">Leaves</tissue>
    </source>
</reference>
<dbReference type="SUPFAM" id="SSF50978">
    <property type="entry name" value="WD40 repeat-like"/>
    <property type="match status" value="1"/>
</dbReference>
<evidence type="ECO:0000313" key="2">
    <source>
        <dbReference type="Proteomes" id="UP000316621"/>
    </source>
</evidence>
<proteinExistence type="predicted"/>
<organism evidence="1 2">
    <name type="scientific">Papaver somniferum</name>
    <name type="common">Opium poppy</name>
    <dbReference type="NCBI Taxonomy" id="3469"/>
    <lineage>
        <taxon>Eukaryota</taxon>
        <taxon>Viridiplantae</taxon>
        <taxon>Streptophyta</taxon>
        <taxon>Embryophyta</taxon>
        <taxon>Tracheophyta</taxon>
        <taxon>Spermatophyta</taxon>
        <taxon>Magnoliopsida</taxon>
        <taxon>Ranunculales</taxon>
        <taxon>Papaveraceae</taxon>
        <taxon>Papaveroideae</taxon>
        <taxon>Papaver</taxon>
    </lineage>
</organism>
<dbReference type="GO" id="GO:0030686">
    <property type="term" value="C:90S preribosome"/>
    <property type="evidence" value="ECO:0007669"/>
    <property type="project" value="TreeGrafter"/>
</dbReference>